<evidence type="ECO:0000256" key="1">
    <source>
        <dbReference type="ARBA" id="ARBA00004651"/>
    </source>
</evidence>
<evidence type="ECO:0000256" key="5">
    <source>
        <dbReference type="ARBA" id="ARBA00022692"/>
    </source>
</evidence>
<dbReference type="EMBL" id="JAMZFT010000002">
    <property type="protein sequence ID" value="MCP1337039.1"/>
    <property type="molecule type" value="Genomic_DNA"/>
</dbReference>
<feature type="binding site" evidence="11">
    <location>
        <position position="111"/>
    </location>
    <ligand>
        <name>K(+)</name>
        <dbReference type="ChEBI" id="CHEBI:29103"/>
    </ligand>
</feature>
<dbReference type="AlphaFoldDB" id="A0A9J6PKE6"/>
<protein>
    <recommendedName>
        <fullName evidence="10">Trk system potassium uptake protein</fullName>
    </recommendedName>
</protein>
<comment type="similarity">
    <text evidence="10">Belongs to the TrkH potassium transport family.</text>
</comment>
<keyword evidence="6 10" id="KW-0630">Potassium</keyword>
<evidence type="ECO:0000256" key="3">
    <source>
        <dbReference type="ARBA" id="ARBA00022475"/>
    </source>
</evidence>
<sequence length="482" mass="51047">MTFGIVTLAIGYMLGILGLAMIVPALVDLAWGHPDWHSFALSALFTLFAAGTLVLASRGSSSSMSLRQGFILTVVSWLTASMFGALPFLFAELRIGFADSFFEAISGLTTTGSTVLSGLDTLPPGLLVWRSMLQWIGGVGIIVMGIVMLPFLRVGGMQLFRLESSDRSSEKVLPRPGQLAAWIGGIYVVLTLACSLLYFVFGMSGFDAINHAMTTVSTGGYSTHDASLGYFGSPAIYWTATLFMLLGALPFGIYIVTARRDSLALLRDTQVQGFLGLIAAVWLALTLWRIASGTEDWFSALTAVAVNTASVITTTGFATEDYTLWGSAAVGSFFMLTFLGGCAGSTSGGFKTYRLQIAFAMLVQSLRSTLTPHGVFPARYGGRKVESDVRESVAGFAMLYALTIAGLALVLSFIGLDFDTAVSGALTAVANVGPGIGSEIGPAGNFADLPDAAKWALSLGMLLGRLEIVTVLVLLTPESWRR</sequence>
<comment type="subcellular location">
    <subcellularLocation>
        <location evidence="10">Cell inner membrane</location>
        <topology evidence="10">Multi-pass membrane protein</topology>
    </subcellularLocation>
    <subcellularLocation>
        <location evidence="1">Cell membrane</location>
        <topology evidence="1">Multi-pass membrane protein</topology>
    </subcellularLocation>
</comment>
<feature type="transmembrane region" description="Helical" evidence="12">
    <location>
        <begin position="132"/>
        <end position="152"/>
    </location>
</feature>
<feature type="transmembrane region" description="Helical" evidence="12">
    <location>
        <begin position="269"/>
        <end position="291"/>
    </location>
</feature>
<reference evidence="13" key="1">
    <citation type="submission" date="2022-06" db="EMBL/GenBank/DDBJ databases">
        <title>Isolation and Genomics of Futiania mangrovii gen. nov., sp. nov., a Rare and Metabolically-versatile member in the Class Alphaproteobacteria.</title>
        <authorList>
            <person name="Liu L."/>
            <person name="Huang W.-C."/>
            <person name="Pan J."/>
            <person name="Li J."/>
            <person name="Huang Y."/>
            <person name="Du H."/>
            <person name="Liu Y."/>
            <person name="Li M."/>
        </authorList>
    </citation>
    <scope>NUCLEOTIDE SEQUENCE</scope>
    <source>
        <strain evidence="13">FT118</strain>
    </source>
</reference>
<evidence type="ECO:0000256" key="12">
    <source>
        <dbReference type="SAM" id="Phobius"/>
    </source>
</evidence>
<feature type="transmembrane region" description="Helical" evidence="12">
    <location>
        <begin position="69"/>
        <end position="90"/>
    </location>
</feature>
<dbReference type="PANTHER" id="PTHR32024:SF3">
    <property type="entry name" value="TRK SYSTEM POTASSIUM UPTAKE PROTEIN"/>
    <property type="match status" value="1"/>
</dbReference>
<proteinExistence type="inferred from homology"/>
<keyword evidence="11" id="KW-0479">Metal-binding</keyword>
<feature type="transmembrane region" description="Helical" evidence="12">
    <location>
        <begin position="455"/>
        <end position="475"/>
    </location>
</feature>
<keyword evidence="3 10" id="KW-1003">Cell membrane</keyword>
<keyword evidence="8 10" id="KW-0406">Ion transport</keyword>
<feature type="transmembrane region" description="Helical" evidence="12">
    <location>
        <begin position="39"/>
        <end position="57"/>
    </location>
</feature>
<dbReference type="InterPro" id="IPR004772">
    <property type="entry name" value="TrkH"/>
</dbReference>
<keyword evidence="4 10" id="KW-0633">Potassium transport</keyword>
<accession>A0A9J6PKE6</accession>
<gene>
    <name evidence="13" type="ORF">NJQ99_11505</name>
</gene>
<evidence type="ECO:0000256" key="2">
    <source>
        <dbReference type="ARBA" id="ARBA00022448"/>
    </source>
</evidence>
<feature type="binding site" evidence="11">
    <location>
        <position position="431"/>
    </location>
    <ligand>
        <name>K(+)</name>
        <dbReference type="ChEBI" id="CHEBI:29103"/>
    </ligand>
</feature>
<organism evidence="13 14">
    <name type="scientific">Futiania mangrovi</name>
    <dbReference type="NCBI Taxonomy" id="2959716"/>
    <lineage>
        <taxon>Bacteria</taxon>
        <taxon>Pseudomonadati</taxon>
        <taxon>Pseudomonadota</taxon>
        <taxon>Alphaproteobacteria</taxon>
        <taxon>Futianiales</taxon>
        <taxon>Futianiaceae</taxon>
        <taxon>Futiania</taxon>
    </lineage>
</organism>
<feature type="transmembrane region" description="Helical" evidence="12">
    <location>
        <begin position="393"/>
        <end position="416"/>
    </location>
</feature>
<evidence type="ECO:0000256" key="4">
    <source>
        <dbReference type="ARBA" id="ARBA00022538"/>
    </source>
</evidence>
<feature type="transmembrane region" description="Helical" evidence="12">
    <location>
        <begin position="235"/>
        <end position="257"/>
    </location>
</feature>
<dbReference type="InterPro" id="IPR003445">
    <property type="entry name" value="Cat_transpt"/>
</dbReference>
<keyword evidence="2 10" id="KW-0813">Transport</keyword>
<name>A0A9J6PKE6_9PROT</name>
<dbReference type="PIRSF" id="PIRSF006247">
    <property type="entry name" value="TrkH"/>
    <property type="match status" value="1"/>
</dbReference>
<feature type="binding site" evidence="11">
    <location>
        <position position="219"/>
    </location>
    <ligand>
        <name>K(+)</name>
        <dbReference type="ChEBI" id="CHEBI:29103"/>
    </ligand>
</feature>
<evidence type="ECO:0000256" key="8">
    <source>
        <dbReference type="ARBA" id="ARBA00023065"/>
    </source>
</evidence>
<keyword evidence="9 10" id="KW-0472">Membrane</keyword>
<evidence type="ECO:0000256" key="10">
    <source>
        <dbReference type="PIRNR" id="PIRNR006247"/>
    </source>
</evidence>
<evidence type="ECO:0000256" key="7">
    <source>
        <dbReference type="ARBA" id="ARBA00022989"/>
    </source>
</evidence>
<evidence type="ECO:0000256" key="6">
    <source>
        <dbReference type="ARBA" id="ARBA00022958"/>
    </source>
</evidence>
<dbReference type="RefSeq" id="WP_269332977.1">
    <property type="nucleotide sequence ID" value="NZ_JAMZFT010000002.1"/>
</dbReference>
<evidence type="ECO:0000256" key="9">
    <source>
        <dbReference type="ARBA" id="ARBA00023136"/>
    </source>
</evidence>
<keyword evidence="5 12" id="KW-0812">Transmembrane</keyword>
<dbReference type="Pfam" id="PF02386">
    <property type="entry name" value="TrkH"/>
    <property type="match status" value="1"/>
</dbReference>
<feature type="binding site" evidence="11">
    <location>
        <position position="110"/>
    </location>
    <ligand>
        <name>K(+)</name>
        <dbReference type="ChEBI" id="CHEBI:29103"/>
    </ligand>
</feature>
<keyword evidence="14" id="KW-1185">Reference proteome</keyword>
<keyword evidence="10" id="KW-0997">Cell inner membrane</keyword>
<feature type="binding site" evidence="11">
    <location>
        <position position="315"/>
    </location>
    <ligand>
        <name>K(+)</name>
        <dbReference type="ChEBI" id="CHEBI:29103"/>
    </ligand>
</feature>
<comment type="function">
    <text evidence="10">Low-affinity potassium transport system. Interacts with Trk system potassium uptake protein TrkA.</text>
</comment>
<dbReference type="GO" id="GO:0015379">
    <property type="term" value="F:potassium:chloride symporter activity"/>
    <property type="evidence" value="ECO:0007669"/>
    <property type="project" value="InterPro"/>
</dbReference>
<feature type="transmembrane region" description="Helical" evidence="12">
    <location>
        <begin position="5"/>
        <end position="27"/>
    </location>
</feature>
<evidence type="ECO:0000313" key="13">
    <source>
        <dbReference type="EMBL" id="MCP1337039.1"/>
    </source>
</evidence>
<feature type="transmembrane region" description="Helical" evidence="12">
    <location>
        <begin position="324"/>
        <end position="344"/>
    </location>
</feature>
<feature type="binding site" evidence="11">
    <location>
        <position position="314"/>
    </location>
    <ligand>
        <name>K(+)</name>
        <dbReference type="ChEBI" id="CHEBI:29103"/>
    </ligand>
</feature>
<feature type="binding site" evidence="11">
    <location>
        <position position="432"/>
    </location>
    <ligand>
        <name>K(+)</name>
        <dbReference type="ChEBI" id="CHEBI:29103"/>
    </ligand>
</feature>
<dbReference type="Proteomes" id="UP001055804">
    <property type="component" value="Unassembled WGS sequence"/>
</dbReference>
<evidence type="ECO:0000313" key="14">
    <source>
        <dbReference type="Proteomes" id="UP001055804"/>
    </source>
</evidence>
<comment type="caution">
    <text evidence="13">The sequence shown here is derived from an EMBL/GenBank/DDBJ whole genome shotgun (WGS) entry which is preliminary data.</text>
</comment>
<evidence type="ECO:0000256" key="11">
    <source>
        <dbReference type="PIRSR" id="PIRSR006247-1"/>
    </source>
</evidence>
<dbReference type="PANTHER" id="PTHR32024">
    <property type="entry name" value="TRK SYSTEM POTASSIUM UPTAKE PROTEIN TRKG-RELATED"/>
    <property type="match status" value="1"/>
</dbReference>
<feature type="transmembrane region" description="Helical" evidence="12">
    <location>
        <begin position="179"/>
        <end position="201"/>
    </location>
</feature>
<dbReference type="GO" id="GO:0046872">
    <property type="term" value="F:metal ion binding"/>
    <property type="evidence" value="ECO:0007669"/>
    <property type="project" value="UniProtKB-KW"/>
</dbReference>
<dbReference type="GO" id="GO:0005886">
    <property type="term" value="C:plasma membrane"/>
    <property type="evidence" value="ECO:0007669"/>
    <property type="project" value="UniProtKB-SubCell"/>
</dbReference>
<keyword evidence="7 12" id="KW-1133">Transmembrane helix</keyword>